<evidence type="ECO:0000259" key="9">
    <source>
        <dbReference type="PROSITE" id="PS51012"/>
    </source>
</evidence>
<evidence type="ECO:0000256" key="6">
    <source>
        <dbReference type="ARBA" id="ARBA00022989"/>
    </source>
</evidence>
<keyword evidence="5 8" id="KW-0812">Transmembrane</keyword>
<dbReference type="GO" id="GO:0140359">
    <property type="term" value="F:ABC-type transporter activity"/>
    <property type="evidence" value="ECO:0007669"/>
    <property type="project" value="InterPro"/>
</dbReference>
<organism evidence="10 11">
    <name type="scientific">Levilactobacillus koreensis</name>
    <dbReference type="NCBI Taxonomy" id="637971"/>
    <lineage>
        <taxon>Bacteria</taxon>
        <taxon>Bacillati</taxon>
        <taxon>Bacillota</taxon>
        <taxon>Bacilli</taxon>
        <taxon>Lactobacillales</taxon>
        <taxon>Lactobacillaceae</taxon>
        <taxon>Levilactobacillus</taxon>
    </lineage>
</organism>
<keyword evidence="6 8" id="KW-1133">Transmembrane helix</keyword>
<evidence type="ECO:0000313" key="10">
    <source>
        <dbReference type="EMBL" id="AKP65866.1"/>
    </source>
</evidence>
<dbReference type="KEGG" id="lko:ABN16_13170"/>
<comment type="similarity">
    <text evidence="2">Belongs to the ABC-2 integral membrane protein family.</text>
</comment>
<comment type="subcellular location">
    <subcellularLocation>
        <location evidence="1">Cell membrane</location>
        <topology evidence="1">Multi-pass membrane protein</topology>
    </subcellularLocation>
</comment>
<dbReference type="Proteomes" id="UP000036000">
    <property type="component" value="Chromosome"/>
</dbReference>
<evidence type="ECO:0000256" key="4">
    <source>
        <dbReference type="ARBA" id="ARBA00022475"/>
    </source>
</evidence>
<feature type="transmembrane region" description="Helical" evidence="8">
    <location>
        <begin position="20"/>
        <end position="38"/>
    </location>
</feature>
<dbReference type="InterPro" id="IPR051449">
    <property type="entry name" value="ABC-2_transporter_component"/>
</dbReference>
<dbReference type="PROSITE" id="PS51012">
    <property type="entry name" value="ABC_TM2"/>
    <property type="match status" value="1"/>
</dbReference>
<evidence type="ECO:0000256" key="7">
    <source>
        <dbReference type="ARBA" id="ARBA00023136"/>
    </source>
</evidence>
<feature type="transmembrane region" description="Helical" evidence="8">
    <location>
        <begin position="223"/>
        <end position="253"/>
    </location>
</feature>
<evidence type="ECO:0000256" key="5">
    <source>
        <dbReference type="ARBA" id="ARBA00022692"/>
    </source>
</evidence>
<name>A0AAC9ERD6_9LACO</name>
<dbReference type="AlphaFoldDB" id="A0AAC9ERD6"/>
<sequence length="377" mass="41338">MRAMFWLIKERLVLWRRHPLQVLFLLGIPFLSIVLYLATQTAQTAVTIGVIDQDRTTDSRLLVSGLKQRVALKPTTSKRVDTMLSHGEVTAVVTIPNGYQQGIRAGDQPQLRLRTLQKGATVKAIKGFVKAAYQTVLSVEQLSSTGKSAQQVSRYLQQHQASKMTFRQVDQSGKTLALSLQILGFMLMMMLYQADAFGARNLQNERRNKIYQRTMLTPISSGAYFAGTAAFAMLAMTFEAVLTVVAMVGIFRIDPGISVIQLIGVLLAFGVVAVMWSLAIGVLAPSTSVASGLQTVLITVTSLLSGALIPLTVMPPLMQKLAMFTPQYWVLDAIRGLQAGTMGKVGVALLIIAAFALLFFSIAVYGFSRRKRQELYD</sequence>
<keyword evidence="4" id="KW-1003">Cell membrane</keyword>
<accession>A0AAC9ERD6</accession>
<dbReference type="Pfam" id="PF12698">
    <property type="entry name" value="ABC2_membrane_3"/>
    <property type="match status" value="1"/>
</dbReference>
<keyword evidence="7 8" id="KW-0472">Membrane</keyword>
<evidence type="ECO:0000313" key="11">
    <source>
        <dbReference type="Proteomes" id="UP000036000"/>
    </source>
</evidence>
<dbReference type="Gene3D" id="3.40.1710.10">
    <property type="entry name" value="abc type-2 transporter like domain"/>
    <property type="match status" value="1"/>
</dbReference>
<dbReference type="PANTHER" id="PTHR30294">
    <property type="entry name" value="MEMBRANE COMPONENT OF ABC TRANSPORTER YHHJ-RELATED"/>
    <property type="match status" value="1"/>
</dbReference>
<evidence type="ECO:0000256" key="8">
    <source>
        <dbReference type="SAM" id="Phobius"/>
    </source>
</evidence>
<feature type="transmembrane region" description="Helical" evidence="8">
    <location>
        <begin position="259"/>
        <end position="284"/>
    </location>
</feature>
<feature type="transmembrane region" description="Helical" evidence="8">
    <location>
        <begin position="176"/>
        <end position="202"/>
    </location>
</feature>
<gene>
    <name evidence="10" type="ORF">ABN16_13170</name>
</gene>
<dbReference type="PANTHER" id="PTHR30294:SF45">
    <property type="entry name" value="LINEARMYCIN RESISTANCE PERMEASE PROTEIN LNRN"/>
    <property type="match status" value="1"/>
</dbReference>
<dbReference type="InterPro" id="IPR047817">
    <property type="entry name" value="ABC2_TM_bact-type"/>
</dbReference>
<keyword evidence="11" id="KW-1185">Reference proteome</keyword>
<keyword evidence="3" id="KW-0813">Transport</keyword>
<evidence type="ECO:0000256" key="1">
    <source>
        <dbReference type="ARBA" id="ARBA00004651"/>
    </source>
</evidence>
<dbReference type="InterPro" id="IPR013525">
    <property type="entry name" value="ABC2_TM"/>
</dbReference>
<dbReference type="EMBL" id="CP012033">
    <property type="protein sequence ID" value="AKP65866.1"/>
    <property type="molecule type" value="Genomic_DNA"/>
</dbReference>
<evidence type="ECO:0000256" key="3">
    <source>
        <dbReference type="ARBA" id="ARBA00022448"/>
    </source>
</evidence>
<feature type="transmembrane region" description="Helical" evidence="8">
    <location>
        <begin position="296"/>
        <end position="318"/>
    </location>
</feature>
<feature type="domain" description="ABC transmembrane type-2" evidence="9">
    <location>
        <begin position="146"/>
        <end position="370"/>
    </location>
</feature>
<evidence type="ECO:0000256" key="2">
    <source>
        <dbReference type="ARBA" id="ARBA00007783"/>
    </source>
</evidence>
<reference evidence="10 11" key="1">
    <citation type="submission" date="2015-07" db="EMBL/GenBank/DDBJ databases">
        <title>Lactobacillus korensis/26-25/ whole genome sequencing.</title>
        <authorList>
            <person name="Kim M.K."/>
            <person name="Im W.-T."/>
            <person name="Srinivasan S."/>
            <person name="Lee J.-J."/>
        </authorList>
    </citation>
    <scope>NUCLEOTIDE SEQUENCE [LARGE SCALE GENOMIC DNA]</scope>
    <source>
        <strain evidence="10 11">26-25</strain>
    </source>
</reference>
<dbReference type="GO" id="GO:0005886">
    <property type="term" value="C:plasma membrane"/>
    <property type="evidence" value="ECO:0007669"/>
    <property type="project" value="UniProtKB-SubCell"/>
</dbReference>
<protein>
    <recommendedName>
        <fullName evidence="9">ABC transmembrane type-2 domain-containing protein</fullName>
    </recommendedName>
</protein>
<proteinExistence type="inferred from homology"/>
<feature type="transmembrane region" description="Helical" evidence="8">
    <location>
        <begin position="345"/>
        <end position="367"/>
    </location>
</feature>